<name>A0A5C3L1T9_COPMA</name>
<sequence>MSRLAENIAPCERNPQTKEIFLRLRKNPNIILTPPRATTDAPKIAEYLQDPRIYEFLVSPPVPYLLEHAESWLARVTNERQPIVDELDEGRQVVGGCPFQYLREVKPDGTDELIGSIDLTRCPFGHLMGNGAELDWENAEANAKINMERPAGDPEIVWTIGDWLAPSHHGKGIMTDAVDTLLNDWGVRMNLHRVIVSAFPGNIGSIKVFQKNGFRTTNITDDAIEVRGTKRGLHTLEWRLKTVI</sequence>
<dbReference type="InterPro" id="IPR000182">
    <property type="entry name" value="GNAT_dom"/>
</dbReference>
<dbReference type="Proteomes" id="UP000307440">
    <property type="component" value="Unassembled WGS sequence"/>
</dbReference>
<dbReference type="InterPro" id="IPR016181">
    <property type="entry name" value="Acyl_CoA_acyltransferase"/>
</dbReference>
<dbReference type="EMBL" id="ML210172">
    <property type="protein sequence ID" value="TFK26695.1"/>
    <property type="molecule type" value="Genomic_DNA"/>
</dbReference>
<reference evidence="2 3" key="1">
    <citation type="journal article" date="2019" name="Nat. Ecol. Evol.">
        <title>Megaphylogeny resolves global patterns of mushroom evolution.</title>
        <authorList>
            <person name="Varga T."/>
            <person name="Krizsan K."/>
            <person name="Foldi C."/>
            <person name="Dima B."/>
            <person name="Sanchez-Garcia M."/>
            <person name="Sanchez-Ramirez S."/>
            <person name="Szollosi G.J."/>
            <person name="Szarkandi J.G."/>
            <person name="Papp V."/>
            <person name="Albert L."/>
            <person name="Andreopoulos W."/>
            <person name="Angelini C."/>
            <person name="Antonin V."/>
            <person name="Barry K.W."/>
            <person name="Bougher N.L."/>
            <person name="Buchanan P."/>
            <person name="Buyck B."/>
            <person name="Bense V."/>
            <person name="Catcheside P."/>
            <person name="Chovatia M."/>
            <person name="Cooper J."/>
            <person name="Damon W."/>
            <person name="Desjardin D."/>
            <person name="Finy P."/>
            <person name="Geml J."/>
            <person name="Haridas S."/>
            <person name="Hughes K."/>
            <person name="Justo A."/>
            <person name="Karasinski D."/>
            <person name="Kautmanova I."/>
            <person name="Kiss B."/>
            <person name="Kocsube S."/>
            <person name="Kotiranta H."/>
            <person name="LaButti K.M."/>
            <person name="Lechner B.E."/>
            <person name="Liimatainen K."/>
            <person name="Lipzen A."/>
            <person name="Lukacs Z."/>
            <person name="Mihaltcheva S."/>
            <person name="Morgado L.N."/>
            <person name="Niskanen T."/>
            <person name="Noordeloos M.E."/>
            <person name="Ohm R.A."/>
            <person name="Ortiz-Santana B."/>
            <person name="Ovrebo C."/>
            <person name="Racz N."/>
            <person name="Riley R."/>
            <person name="Savchenko A."/>
            <person name="Shiryaev A."/>
            <person name="Soop K."/>
            <person name="Spirin V."/>
            <person name="Szebenyi C."/>
            <person name="Tomsovsky M."/>
            <person name="Tulloss R.E."/>
            <person name="Uehling J."/>
            <person name="Grigoriev I.V."/>
            <person name="Vagvolgyi C."/>
            <person name="Papp T."/>
            <person name="Martin F.M."/>
            <person name="Miettinen O."/>
            <person name="Hibbett D.S."/>
            <person name="Nagy L.G."/>
        </authorList>
    </citation>
    <scope>NUCLEOTIDE SEQUENCE [LARGE SCALE GENOMIC DNA]</scope>
    <source>
        <strain evidence="2 3">CBS 121175</strain>
    </source>
</reference>
<protein>
    <submittedName>
        <fullName evidence="2">Acyl-CoA N-acyltransferase</fullName>
    </submittedName>
</protein>
<feature type="domain" description="N-acetyltransferase" evidence="1">
    <location>
        <begin position="30"/>
        <end position="215"/>
    </location>
</feature>
<accession>A0A5C3L1T9</accession>
<keyword evidence="3" id="KW-1185">Reference proteome</keyword>
<evidence type="ECO:0000313" key="2">
    <source>
        <dbReference type="EMBL" id="TFK26695.1"/>
    </source>
</evidence>
<dbReference type="Pfam" id="PF13302">
    <property type="entry name" value="Acetyltransf_3"/>
    <property type="match status" value="1"/>
</dbReference>
<dbReference type="OrthoDB" id="630895at2759"/>
<evidence type="ECO:0000313" key="3">
    <source>
        <dbReference type="Proteomes" id="UP000307440"/>
    </source>
</evidence>
<keyword evidence="2" id="KW-0012">Acyltransferase</keyword>
<dbReference type="Gene3D" id="3.40.630.30">
    <property type="match status" value="1"/>
</dbReference>
<proteinExistence type="predicted"/>
<dbReference type="AlphaFoldDB" id="A0A5C3L1T9"/>
<evidence type="ECO:0000259" key="1">
    <source>
        <dbReference type="Pfam" id="PF13302"/>
    </source>
</evidence>
<gene>
    <name evidence="2" type="ORF">FA15DRAFT_667172</name>
</gene>
<keyword evidence="2" id="KW-0808">Transferase</keyword>
<dbReference type="GO" id="GO:0016747">
    <property type="term" value="F:acyltransferase activity, transferring groups other than amino-acyl groups"/>
    <property type="evidence" value="ECO:0007669"/>
    <property type="project" value="InterPro"/>
</dbReference>
<dbReference type="PANTHER" id="PTHR43328:SF1">
    <property type="entry name" value="N-ACETYLTRANSFERASE DOMAIN-CONTAINING PROTEIN"/>
    <property type="match status" value="1"/>
</dbReference>
<dbReference type="SUPFAM" id="SSF55729">
    <property type="entry name" value="Acyl-CoA N-acyltransferases (Nat)"/>
    <property type="match status" value="1"/>
</dbReference>
<organism evidence="2 3">
    <name type="scientific">Coprinopsis marcescibilis</name>
    <name type="common">Agaric fungus</name>
    <name type="synonym">Psathyrella marcescibilis</name>
    <dbReference type="NCBI Taxonomy" id="230819"/>
    <lineage>
        <taxon>Eukaryota</taxon>
        <taxon>Fungi</taxon>
        <taxon>Dikarya</taxon>
        <taxon>Basidiomycota</taxon>
        <taxon>Agaricomycotina</taxon>
        <taxon>Agaricomycetes</taxon>
        <taxon>Agaricomycetidae</taxon>
        <taxon>Agaricales</taxon>
        <taxon>Agaricineae</taxon>
        <taxon>Psathyrellaceae</taxon>
        <taxon>Coprinopsis</taxon>
    </lineage>
</organism>
<dbReference type="PANTHER" id="PTHR43328">
    <property type="entry name" value="ACETYLTRANSFERASE-RELATED"/>
    <property type="match status" value="1"/>
</dbReference>
<dbReference type="STRING" id="230819.A0A5C3L1T9"/>